<dbReference type="Pfam" id="PF01963">
    <property type="entry name" value="TraB_PrgY_gumN"/>
    <property type="match status" value="1"/>
</dbReference>
<protein>
    <submittedName>
        <fullName evidence="14">Uncharacterized conserved protein YbaP, TraB family</fullName>
    </submittedName>
</protein>
<evidence type="ECO:0000256" key="9">
    <source>
        <dbReference type="ARBA" id="ARBA00022989"/>
    </source>
</evidence>
<keyword evidence="4" id="KW-0645">Protease</keyword>
<keyword evidence="5" id="KW-0812">Transmembrane</keyword>
<dbReference type="GO" id="GO:0030178">
    <property type="term" value="P:negative regulation of Wnt signaling pathway"/>
    <property type="evidence" value="ECO:0007669"/>
    <property type="project" value="InterPro"/>
</dbReference>
<dbReference type="GO" id="GO:0046872">
    <property type="term" value="F:metal ion binding"/>
    <property type="evidence" value="ECO:0007669"/>
    <property type="project" value="UniProtKB-KW"/>
</dbReference>
<evidence type="ECO:0000256" key="2">
    <source>
        <dbReference type="ARBA" id="ARBA00001941"/>
    </source>
</evidence>
<keyword evidence="6" id="KW-0479">Metal-binding</keyword>
<gene>
    <name evidence="14" type="ORF">SAMN05444277_12115</name>
</gene>
<evidence type="ECO:0000256" key="10">
    <source>
        <dbReference type="ARBA" id="ARBA00023049"/>
    </source>
</evidence>
<comment type="subcellular location">
    <subcellularLocation>
        <location evidence="3">Membrane</location>
        <topology evidence="3">Single-pass type I membrane protein</topology>
    </subcellularLocation>
</comment>
<dbReference type="OrthoDB" id="9798714at2"/>
<dbReference type="AlphaFoldDB" id="A0A1I5ZES3"/>
<keyword evidence="7 13" id="KW-0732">Signal</keyword>
<evidence type="ECO:0000256" key="5">
    <source>
        <dbReference type="ARBA" id="ARBA00022692"/>
    </source>
</evidence>
<evidence type="ECO:0000256" key="8">
    <source>
        <dbReference type="ARBA" id="ARBA00022801"/>
    </source>
</evidence>
<sequence length="1154" mass="130442">MNKKKYRVLLVLCLAGLQIASAQKLPSTTLWRITGNGLQKPSYLFGTMHLTDERIFNIGDSVYKAIEKTDGFATEIDPEQFTPFVIDATKKSAMEAIRLKDMMQKSEFKKYGKILAKKLGKHEDELTAADVLHAKNKWIEESYSNGKMQTFLDVYLLDIARRQGKWTGGVEDLEDQENLLDMVDESDILQLAVNDNEEETAATNKAASFLIKSYIDNNLDAIDSISYSADSAYTDALLVKRNKKMAMRMDSLSKERSMVFAVGAAHLPGDKGLIALLKEKGFSVEPVFSSKKIKPAEYKVAEVERPWYDINDEAGAYTVQMPGKAGTLTMFAVMNMKMYFDVFKSTIYMTAALQTPYTQKMADSVFDNLVTYYFNTNHYSTGKPVSINDVPGREFISTKDRYARGYLLYKDGMMYMAIAVSMKKDTSGAAPINRFLHSFTIHKTGGGAGIYNYVNNIKAYKIDVPGQPKPANDVLNEKETAGINSDLNISTDPATGAYYFFGANEAAKGYFITNDSTTLQSIYITQKQKFENVIKDTMYVKNGCRVLEIGGFMKSTPLMLDARYIFRGNRWYALVALYDSVRGKENAEQFLHSFQTLGYANKEWKTASPDDNEFTTWSPAGFEYIERPGDGDTTFLYESFDSTRADDFEVIVQKFDNYYWQENDAAFWKEVIDKYKESQQGDSVLYEKPVTNGNVKGYEFALQEPGSHNIKRVRKLLNGRKLFSLITVQDAAEIYNDNNNRFFEDFRFNTVQPSDDMFVSKAGVLLNDIASADSATKASARHFLNEAPFTKTDLPLLHKAVLKTYLESGAEDDYDYTRQHIKHTLINFKDSTSYSFAKAQYNAADDTTKTVLLDIMGSFKTREHFDDIKAMLLNNPPHVTPSYTFINSLLDTLQITADIFPSLQPLIKDTAFAPVIVRVASRLLDSGFIDKTFLENYKQDILQVAGRQYQHIKSDSDDYDITVYASLNLLGKMNNPEANAMLQQFSRLENTYPQLEAVAKLLQNKQPVDAGVLKALAADKSQRVELYDTLKAYKKESLFPAQYLSQKSFAESLVYVEAGDDDYPDTLVYLSAKVVDFKGKKARFYFYKVGFGEDEDAANYLGCAGPFSLNEKDVTVKKAGADVYYEEEYDAEAMDELTSALIAQMEEWYEADEK</sequence>
<dbReference type="PANTHER" id="PTHR31120">
    <property type="entry name" value="METALLOPROTEASE TIKI"/>
    <property type="match status" value="1"/>
</dbReference>
<evidence type="ECO:0000256" key="11">
    <source>
        <dbReference type="ARBA" id="ARBA00023136"/>
    </source>
</evidence>
<proteinExistence type="predicted"/>
<dbReference type="GO" id="GO:0004222">
    <property type="term" value="F:metalloendopeptidase activity"/>
    <property type="evidence" value="ECO:0007669"/>
    <property type="project" value="TreeGrafter"/>
</dbReference>
<evidence type="ECO:0000256" key="6">
    <source>
        <dbReference type="ARBA" id="ARBA00022723"/>
    </source>
</evidence>
<evidence type="ECO:0000256" key="3">
    <source>
        <dbReference type="ARBA" id="ARBA00004479"/>
    </source>
</evidence>
<dbReference type="RefSeq" id="WP_090663203.1">
    <property type="nucleotide sequence ID" value="NZ_FOXQ01000021.1"/>
</dbReference>
<dbReference type="CDD" id="cd14789">
    <property type="entry name" value="Tiki"/>
    <property type="match status" value="1"/>
</dbReference>
<dbReference type="STRING" id="1465490.SAMN05444277_12115"/>
<accession>A0A1I5ZES3</accession>
<keyword evidence="15" id="KW-1185">Reference proteome</keyword>
<evidence type="ECO:0000256" key="7">
    <source>
        <dbReference type="ARBA" id="ARBA00022729"/>
    </source>
</evidence>
<name>A0A1I5ZES3_9BACT</name>
<reference evidence="14 15" key="1">
    <citation type="submission" date="2016-10" db="EMBL/GenBank/DDBJ databases">
        <authorList>
            <person name="de Groot N.N."/>
        </authorList>
    </citation>
    <scope>NUCLEOTIDE SEQUENCE [LARGE SCALE GENOMIC DNA]</scope>
    <source>
        <strain evidence="14 15">DSM 28286</strain>
    </source>
</reference>
<evidence type="ECO:0000256" key="13">
    <source>
        <dbReference type="SAM" id="SignalP"/>
    </source>
</evidence>
<keyword evidence="9" id="KW-1133">Transmembrane helix</keyword>
<keyword evidence="12" id="KW-0325">Glycoprotein</keyword>
<evidence type="ECO:0000313" key="15">
    <source>
        <dbReference type="Proteomes" id="UP000199031"/>
    </source>
</evidence>
<feature type="chain" id="PRO_5011538943" evidence="13">
    <location>
        <begin position="23"/>
        <end position="1154"/>
    </location>
</feature>
<dbReference type="InterPro" id="IPR002816">
    <property type="entry name" value="TraB/PrgY/GumN_fam"/>
</dbReference>
<organism evidence="14 15">
    <name type="scientific">Parafilimonas terrae</name>
    <dbReference type="NCBI Taxonomy" id="1465490"/>
    <lineage>
        <taxon>Bacteria</taxon>
        <taxon>Pseudomonadati</taxon>
        <taxon>Bacteroidota</taxon>
        <taxon>Chitinophagia</taxon>
        <taxon>Chitinophagales</taxon>
        <taxon>Chitinophagaceae</taxon>
        <taxon>Parafilimonas</taxon>
    </lineage>
</organism>
<evidence type="ECO:0000313" key="14">
    <source>
        <dbReference type="EMBL" id="SFQ54915.1"/>
    </source>
</evidence>
<dbReference type="PANTHER" id="PTHR31120:SF6">
    <property type="entry name" value="METALLOPROTEASE TIKI HOMOLOG"/>
    <property type="match status" value="1"/>
</dbReference>
<evidence type="ECO:0000256" key="4">
    <source>
        <dbReference type="ARBA" id="ARBA00022670"/>
    </source>
</evidence>
<dbReference type="Proteomes" id="UP000199031">
    <property type="component" value="Unassembled WGS sequence"/>
</dbReference>
<dbReference type="InterPro" id="IPR040230">
    <property type="entry name" value="TIKI1/2-like"/>
</dbReference>
<dbReference type="GO" id="GO:0006508">
    <property type="term" value="P:proteolysis"/>
    <property type="evidence" value="ECO:0007669"/>
    <property type="project" value="UniProtKB-KW"/>
</dbReference>
<keyword evidence="10" id="KW-0482">Metalloprotease</keyword>
<keyword evidence="8" id="KW-0378">Hydrolase</keyword>
<evidence type="ECO:0000256" key="12">
    <source>
        <dbReference type="ARBA" id="ARBA00023180"/>
    </source>
</evidence>
<dbReference type="EMBL" id="FOXQ01000021">
    <property type="protein sequence ID" value="SFQ54915.1"/>
    <property type="molecule type" value="Genomic_DNA"/>
</dbReference>
<comment type="cofactor">
    <cofactor evidence="1">
        <name>Mn(2+)</name>
        <dbReference type="ChEBI" id="CHEBI:29035"/>
    </cofactor>
</comment>
<feature type="signal peptide" evidence="13">
    <location>
        <begin position="1"/>
        <end position="22"/>
    </location>
</feature>
<comment type="cofactor">
    <cofactor evidence="2">
        <name>Co(2+)</name>
        <dbReference type="ChEBI" id="CHEBI:48828"/>
    </cofactor>
</comment>
<keyword evidence="11" id="KW-0472">Membrane</keyword>
<evidence type="ECO:0000256" key="1">
    <source>
        <dbReference type="ARBA" id="ARBA00001936"/>
    </source>
</evidence>
<dbReference type="GO" id="GO:0016020">
    <property type="term" value="C:membrane"/>
    <property type="evidence" value="ECO:0007669"/>
    <property type="project" value="UniProtKB-SubCell"/>
</dbReference>